<dbReference type="GO" id="GO:0005635">
    <property type="term" value="C:nuclear envelope"/>
    <property type="evidence" value="ECO:0007669"/>
    <property type="project" value="TreeGrafter"/>
</dbReference>
<evidence type="ECO:0000256" key="4">
    <source>
        <dbReference type="ARBA" id="ARBA00023136"/>
    </source>
</evidence>
<evidence type="ECO:0000256" key="3">
    <source>
        <dbReference type="ARBA" id="ARBA00022989"/>
    </source>
</evidence>
<keyword evidence="4 5" id="KW-0472">Membrane</keyword>
<evidence type="ECO:0000256" key="5">
    <source>
        <dbReference type="SAM" id="Phobius"/>
    </source>
</evidence>
<proteinExistence type="predicted"/>
<dbReference type="AlphaFoldDB" id="A0AAJ7FGL2"/>
<evidence type="ECO:0000256" key="1">
    <source>
        <dbReference type="ARBA" id="ARBA00004370"/>
    </source>
</evidence>
<dbReference type="PROSITE" id="PS51469">
    <property type="entry name" value="SUN"/>
    <property type="match status" value="1"/>
</dbReference>
<evidence type="ECO:0000313" key="7">
    <source>
        <dbReference type="Proteomes" id="UP000694920"/>
    </source>
</evidence>
<keyword evidence="3 5" id="KW-1133">Transmembrane helix</keyword>
<keyword evidence="7" id="KW-1185">Reference proteome</keyword>
<protein>
    <submittedName>
        <fullName evidence="8">Uncharacterized protein LOC107265655 isoform X2</fullName>
    </submittedName>
</protein>
<keyword evidence="2 5" id="KW-0812">Transmembrane</keyword>
<name>A0AAJ7FGL2_CEPCN</name>
<evidence type="ECO:0000259" key="6">
    <source>
        <dbReference type="PROSITE" id="PS51469"/>
    </source>
</evidence>
<dbReference type="GO" id="GO:0016020">
    <property type="term" value="C:membrane"/>
    <property type="evidence" value="ECO:0007669"/>
    <property type="project" value="UniProtKB-SubCell"/>
</dbReference>
<feature type="domain" description="SUN" evidence="6">
    <location>
        <begin position="98"/>
        <end position="266"/>
    </location>
</feature>
<evidence type="ECO:0000313" key="8">
    <source>
        <dbReference type="RefSeq" id="XP_015590831.1"/>
    </source>
</evidence>
<dbReference type="Gene3D" id="2.60.120.260">
    <property type="entry name" value="Galactose-binding domain-like"/>
    <property type="match status" value="1"/>
</dbReference>
<dbReference type="GO" id="GO:0043495">
    <property type="term" value="F:protein-membrane adaptor activity"/>
    <property type="evidence" value="ECO:0007669"/>
    <property type="project" value="TreeGrafter"/>
</dbReference>
<dbReference type="GeneID" id="107265655"/>
<organism evidence="7 8">
    <name type="scientific">Cephus cinctus</name>
    <name type="common">Wheat stem sawfly</name>
    <dbReference type="NCBI Taxonomy" id="211228"/>
    <lineage>
        <taxon>Eukaryota</taxon>
        <taxon>Metazoa</taxon>
        <taxon>Ecdysozoa</taxon>
        <taxon>Arthropoda</taxon>
        <taxon>Hexapoda</taxon>
        <taxon>Insecta</taxon>
        <taxon>Pterygota</taxon>
        <taxon>Neoptera</taxon>
        <taxon>Endopterygota</taxon>
        <taxon>Hymenoptera</taxon>
        <taxon>Cephoidea</taxon>
        <taxon>Cephidae</taxon>
        <taxon>Cephus</taxon>
    </lineage>
</organism>
<dbReference type="PANTHER" id="PTHR12911:SF8">
    <property type="entry name" value="KLAROID PROTEIN-RELATED"/>
    <property type="match status" value="1"/>
</dbReference>
<feature type="transmembrane region" description="Helical" evidence="5">
    <location>
        <begin position="43"/>
        <end position="67"/>
    </location>
</feature>
<gene>
    <name evidence="8" type="primary">LOC107265655</name>
</gene>
<dbReference type="PANTHER" id="PTHR12911">
    <property type="entry name" value="SAD1/UNC-84-LIKE PROTEIN-RELATED"/>
    <property type="match status" value="1"/>
</dbReference>
<dbReference type="Proteomes" id="UP000694920">
    <property type="component" value="Unplaced"/>
</dbReference>
<evidence type="ECO:0000256" key="2">
    <source>
        <dbReference type="ARBA" id="ARBA00022692"/>
    </source>
</evidence>
<dbReference type="Pfam" id="PF07738">
    <property type="entry name" value="Sad1_UNC"/>
    <property type="match status" value="1"/>
</dbReference>
<dbReference type="InterPro" id="IPR045119">
    <property type="entry name" value="SUN1-5"/>
</dbReference>
<accession>A0AAJ7FGL2</accession>
<dbReference type="RefSeq" id="XP_015590831.1">
    <property type="nucleotide sequence ID" value="XM_015735345.2"/>
</dbReference>
<comment type="subcellular location">
    <subcellularLocation>
        <location evidence="1">Membrane</location>
    </subcellularLocation>
</comment>
<sequence>MNAIMRFDETKHNAFQKIVARFLILDLWILMKLRRVFKACLKLLLPAVEILCVLGVGACILFAYTLMQIKVDVPAYSEGYNHGKIKPLRENLLSLTDASRIDASRMKKEFILLKNQAQSLEIMLRKMKSKFRSLQIHNEVKGKEPWTQPGECWAFHGSKGKVEIALAYPAIIGRVTLEHIPASVSLTGKIDSAPKAFNLLGKSQDGYILIDKFVYNIRGSPSQTFQVNNKDVHKVPFNKVMLEILSNWGHPEYTCIYRFRVHGRIFQKSDRMGQAYKYLKTY</sequence>
<reference evidence="8" key="1">
    <citation type="submission" date="2025-08" db="UniProtKB">
        <authorList>
            <consortium name="RefSeq"/>
        </authorList>
    </citation>
    <scope>IDENTIFICATION</scope>
</reference>
<dbReference type="InterPro" id="IPR012919">
    <property type="entry name" value="SUN_dom"/>
</dbReference>